<dbReference type="PANTHER" id="PTHR43833">
    <property type="entry name" value="POTASSIUM CHANNEL PROTEIN 2-RELATED-RELATED"/>
    <property type="match status" value="1"/>
</dbReference>
<gene>
    <name evidence="2" type="ORF">GCM10023175_21060</name>
</gene>
<dbReference type="InterPro" id="IPR036721">
    <property type="entry name" value="RCK_C_sf"/>
</dbReference>
<keyword evidence="3" id="KW-1185">Reference proteome</keyword>
<organism evidence="2 3">
    <name type="scientific">Pseudonocardia xishanensis</name>
    <dbReference type="NCBI Taxonomy" id="630995"/>
    <lineage>
        <taxon>Bacteria</taxon>
        <taxon>Bacillati</taxon>
        <taxon>Actinomycetota</taxon>
        <taxon>Actinomycetes</taxon>
        <taxon>Pseudonocardiales</taxon>
        <taxon>Pseudonocardiaceae</taxon>
        <taxon>Pseudonocardia</taxon>
    </lineage>
</organism>
<accession>A0ABP8RQ19</accession>
<protein>
    <recommendedName>
        <fullName evidence="1">RCK C-terminal domain-containing protein</fullName>
    </recommendedName>
</protein>
<dbReference type="InterPro" id="IPR050721">
    <property type="entry name" value="Trk_Ktr_HKT_K-transport"/>
</dbReference>
<evidence type="ECO:0000313" key="3">
    <source>
        <dbReference type="Proteomes" id="UP001501598"/>
    </source>
</evidence>
<dbReference type="InterPro" id="IPR036291">
    <property type="entry name" value="NAD(P)-bd_dom_sf"/>
</dbReference>
<dbReference type="Pfam" id="PF02254">
    <property type="entry name" value="TrkA_N"/>
    <property type="match status" value="1"/>
</dbReference>
<dbReference type="EMBL" id="BAABGT010000027">
    <property type="protein sequence ID" value="GAA4543799.1"/>
    <property type="molecule type" value="Genomic_DNA"/>
</dbReference>
<comment type="caution">
    <text evidence="2">The sequence shown here is derived from an EMBL/GenBank/DDBJ whole genome shotgun (WGS) entry which is preliminary data.</text>
</comment>
<dbReference type="Gene3D" id="3.40.50.720">
    <property type="entry name" value="NAD(P)-binding Rossmann-like Domain"/>
    <property type="match status" value="1"/>
</dbReference>
<dbReference type="SUPFAM" id="SSF116726">
    <property type="entry name" value="TrkA C-terminal domain-like"/>
    <property type="match status" value="1"/>
</dbReference>
<feature type="domain" description="RCK C-terminal" evidence="1">
    <location>
        <begin position="142"/>
        <end position="227"/>
    </location>
</feature>
<dbReference type="PANTHER" id="PTHR43833:SF9">
    <property type="entry name" value="POTASSIUM CHANNEL PROTEIN YUGO-RELATED"/>
    <property type="match status" value="1"/>
</dbReference>
<evidence type="ECO:0000313" key="2">
    <source>
        <dbReference type="EMBL" id="GAA4543799.1"/>
    </source>
</evidence>
<dbReference type="PROSITE" id="PS51202">
    <property type="entry name" value="RCK_C"/>
    <property type="match status" value="1"/>
</dbReference>
<sequence length="231" mass="24896">MTPSAARVLRWVVRPTAEGAIGTTPGADAGSPLGRWVGGRGAGRHRLPRARRRREPALRIRAALIALGALLEAFMEGDLRSHLGRRRMDRTFSRLSGHVIVCGWGRVGTASRRYLRGAGRRIVVVDRDSSRLAEIDDPHVIGDVTHDESLDYRIEEISVPPDSPVAGATVGDTAIRRTTGALLPALRRPGGPFLANPDSATTLQPGMVLIALGTAEQVAALHRRVRPGDDR</sequence>
<proteinExistence type="predicted"/>
<dbReference type="Proteomes" id="UP001501598">
    <property type="component" value="Unassembled WGS sequence"/>
</dbReference>
<dbReference type="SUPFAM" id="SSF51735">
    <property type="entry name" value="NAD(P)-binding Rossmann-fold domains"/>
    <property type="match status" value="1"/>
</dbReference>
<dbReference type="Pfam" id="PF02080">
    <property type="entry name" value="TrkA_C"/>
    <property type="match status" value="1"/>
</dbReference>
<dbReference type="Gene3D" id="3.30.70.1450">
    <property type="entry name" value="Regulator of K+ conductance, C-terminal domain"/>
    <property type="match status" value="1"/>
</dbReference>
<dbReference type="InterPro" id="IPR003148">
    <property type="entry name" value="RCK_N"/>
</dbReference>
<dbReference type="InterPro" id="IPR006037">
    <property type="entry name" value="RCK_C"/>
</dbReference>
<evidence type="ECO:0000259" key="1">
    <source>
        <dbReference type="PROSITE" id="PS51202"/>
    </source>
</evidence>
<reference evidence="3" key="1">
    <citation type="journal article" date="2019" name="Int. J. Syst. Evol. Microbiol.">
        <title>The Global Catalogue of Microorganisms (GCM) 10K type strain sequencing project: providing services to taxonomists for standard genome sequencing and annotation.</title>
        <authorList>
            <consortium name="The Broad Institute Genomics Platform"/>
            <consortium name="The Broad Institute Genome Sequencing Center for Infectious Disease"/>
            <person name="Wu L."/>
            <person name="Ma J."/>
        </authorList>
    </citation>
    <scope>NUCLEOTIDE SEQUENCE [LARGE SCALE GENOMIC DNA]</scope>
    <source>
        <strain evidence="3">JCM 17906</strain>
    </source>
</reference>
<name>A0ABP8RQ19_9PSEU</name>